<protein>
    <recommendedName>
        <fullName evidence="3">Lipoprotein</fullName>
    </recommendedName>
</protein>
<dbReference type="Proteomes" id="UP000182798">
    <property type="component" value="Unassembled WGS sequence"/>
</dbReference>
<evidence type="ECO:0008006" key="3">
    <source>
        <dbReference type="Google" id="ProtNLM"/>
    </source>
</evidence>
<gene>
    <name evidence="1" type="ORF">BGC33_04910</name>
</gene>
<dbReference type="RefSeq" id="WP_071564025.1">
    <property type="nucleotide sequence ID" value="NZ_MIQH01000471.1"/>
</dbReference>
<evidence type="ECO:0000313" key="2">
    <source>
        <dbReference type="Proteomes" id="UP000182798"/>
    </source>
</evidence>
<dbReference type="AlphaFoldDB" id="A0A1J5UKY5"/>
<accession>A0A1J5UKY5</accession>
<comment type="caution">
    <text evidence="1">The sequence shown here is derived from an EMBL/GenBank/DDBJ whole genome shotgun (WGS) entry which is preliminary data.</text>
</comment>
<organism evidence="1 2">
    <name type="scientific">Bathymodiolus thermophilus thioautotrophic gill symbiont</name>
    <dbReference type="NCBI Taxonomy" id="2360"/>
    <lineage>
        <taxon>Bacteria</taxon>
        <taxon>Pseudomonadati</taxon>
        <taxon>Pseudomonadota</taxon>
        <taxon>Gammaproteobacteria</taxon>
        <taxon>sulfur-oxidizing symbionts</taxon>
    </lineage>
</organism>
<reference evidence="2" key="1">
    <citation type="submission" date="2016-09" db="EMBL/GenBank/DDBJ databases">
        <title>Genome Sequence of Bathymodiolus thermophilus sulfur-oxidizing gill endosymbiont.</title>
        <authorList>
            <person name="Ponnudurai R."/>
            <person name="Kleiner M."/>
            <person name="Sayavedra L."/>
            <person name="Thuermer A."/>
            <person name="Felbeck H."/>
            <person name="Schlueter R."/>
            <person name="Schweder T."/>
            <person name="Markert S."/>
        </authorList>
    </citation>
    <scope>NUCLEOTIDE SEQUENCE [LARGE SCALE GENOMIC DNA]</scope>
    <source>
        <strain evidence="2">BAT/CrabSpa'14</strain>
    </source>
</reference>
<name>A0A1J5UKY5_9GAMM</name>
<proteinExistence type="predicted"/>
<dbReference type="EMBL" id="MIQH01000471">
    <property type="protein sequence ID" value="OIR24919.1"/>
    <property type="molecule type" value="Genomic_DNA"/>
</dbReference>
<dbReference type="PROSITE" id="PS51257">
    <property type="entry name" value="PROKAR_LIPOPROTEIN"/>
    <property type="match status" value="1"/>
</dbReference>
<evidence type="ECO:0000313" key="1">
    <source>
        <dbReference type="EMBL" id="OIR24919.1"/>
    </source>
</evidence>
<sequence length="110" mass="12524">MFKVIFTPFFLTLFIVGCATQPKIQYIYSNPNIPNENKSTQWLIDRGECTQQSHKLLLPARMPCLGSGYSKGYCIGRQNELIAEAQNARQQVFDGCMAKLGYKKEVKLIE</sequence>